<accession>A0A2G5BLB7</accession>
<dbReference type="OrthoDB" id="10324744at2759"/>
<reference evidence="1 2" key="1">
    <citation type="journal article" date="2015" name="Genome Biol. Evol.">
        <title>Phylogenomic analyses indicate that early fungi evolved digesting cell walls of algal ancestors of land plants.</title>
        <authorList>
            <person name="Chang Y."/>
            <person name="Wang S."/>
            <person name="Sekimoto S."/>
            <person name="Aerts A.L."/>
            <person name="Choi C."/>
            <person name="Clum A."/>
            <person name="LaButti K.M."/>
            <person name="Lindquist E.A."/>
            <person name="Yee Ngan C."/>
            <person name="Ohm R.A."/>
            <person name="Salamov A.A."/>
            <person name="Grigoriev I.V."/>
            <person name="Spatafora J.W."/>
            <person name="Berbee M.L."/>
        </authorList>
    </citation>
    <scope>NUCLEOTIDE SEQUENCE [LARGE SCALE GENOMIC DNA]</scope>
    <source>
        <strain evidence="1 2">NRRL 1564</strain>
    </source>
</reference>
<sequence>MQLEFHEQLLSEARKECIRAALEEYVSQLENNYSGNFTNEVMSIILLNNGTESDVHDFIEEFNEREAELNATEEYGHRCRFTFFDFSNTFINSRADVTLYSLIDMFIEYPNNERAKESGNVSVNDDYHQAFNEHTTLAELGLDEDGEEELTFLFSS</sequence>
<protein>
    <submittedName>
        <fullName evidence="1">Uncharacterized protein</fullName>
    </submittedName>
</protein>
<dbReference type="Proteomes" id="UP000242474">
    <property type="component" value="Unassembled WGS sequence"/>
</dbReference>
<gene>
    <name evidence="1" type="ORF">COEREDRAFT_84401</name>
</gene>
<proteinExistence type="predicted"/>
<evidence type="ECO:0000313" key="2">
    <source>
        <dbReference type="Proteomes" id="UP000242474"/>
    </source>
</evidence>
<organism evidence="1 2">
    <name type="scientific">Coemansia reversa (strain ATCC 12441 / NRRL 1564)</name>
    <dbReference type="NCBI Taxonomy" id="763665"/>
    <lineage>
        <taxon>Eukaryota</taxon>
        <taxon>Fungi</taxon>
        <taxon>Fungi incertae sedis</taxon>
        <taxon>Zoopagomycota</taxon>
        <taxon>Kickxellomycotina</taxon>
        <taxon>Kickxellomycetes</taxon>
        <taxon>Kickxellales</taxon>
        <taxon>Kickxellaceae</taxon>
        <taxon>Coemansia</taxon>
    </lineage>
</organism>
<name>A0A2G5BLB7_COERN</name>
<dbReference type="EMBL" id="KZ303486">
    <property type="protein sequence ID" value="PIA19796.1"/>
    <property type="molecule type" value="Genomic_DNA"/>
</dbReference>
<dbReference type="AlphaFoldDB" id="A0A2G5BLB7"/>
<evidence type="ECO:0000313" key="1">
    <source>
        <dbReference type="EMBL" id="PIA19796.1"/>
    </source>
</evidence>
<keyword evidence="2" id="KW-1185">Reference proteome</keyword>